<dbReference type="InterPro" id="IPR017451">
    <property type="entry name" value="F-box-assoc_interact_dom"/>
</dbReference>
<evidence type="ECO:0008006" key="3">
    <source>
        <dbReference type="Google" id="ProtNLM"/>
    </source>
</evidence>
<dbReference type="SUPFAM" id="SSF101898">
    <property type="entry name" value="NHL repeat"/>
    <property type="match status" value="1"/>
</dbReference>
<evidence type="ECO:0000313" key="2">
    <source>
        <dbReference type="Proteomes" id="UP001291623"/>
    </source>
</evidence>
<dbReference type="Proteomes" id="UP001291623">
    <property type="component" value="Unassembled WGS sequence"/>
</dbReference>
<dbReference type="AlphaFoldDB" id="A0AAE1SH81"/>
<dbReference type="EMBL" id="JAVYJV010000006">
    <property type="protein sequence ID" value="KAK4369318.1"/>
    <property type="molecule type" value="Genomic_DNA"/>
</dbReference>
<gene>
    <name evidence="1" type="ORF">RND71_013110</name>
</gene>
<reference evidence="1" key="1">
    <citation type="submission" date="2023-12" db="EMBL/GenBank/DDBJ databases">
        <title>Genome assembly of Anisodus tanguticus.</title>
        <authorList>
            <person name="Wang Y.-J."/>
        </authorList>
    </citation>
    <scope>NUCLEOTIDE SEQUENCE</scope>
    <source>
        <strain evidence="1">KB-2021</strain>
        <tissue evidence="1">Leaf</tissue>
    </source>
</reference>
<name>A0AAE1SH81_9SOLA</name>
<evidence type="ECO:0000313" key="1">
    <source>
        <dbReference type="EMBL" id="KAK4369318.1"/>
    </source>
</evidence>
<keyword evidence="2" id="KW-1185">Reference proteome</keyword>
<dbReference type="PANTHER" id="PTHR31672:SF13">
    <property type="entry name" value="F-BOX PROTEIN CPR30-LIKE"/>
    <property type="match status" value="1"/>
</dbReference>
<proteinExistence type="predicted"/>
<accession>A0AAE1SH81</accession>
<comment type="caution">
    <text evidence="1">The sequence shown here is derived from an EMBL/GenBank/DDBJ whole genome shotgun (WGS) entry which is preliminary data.</text>
</comment>
<dbReference type="NCBIfam" id="TIGR01640">
    <property type="entry name" value="F_box_assoc_1"/>
    <property type="match status" value="1"/>
</dbReference>
<protein>
    <recommendedName>
        <fullName evidence="3">F-box associated domain-containing protein</fullName>
    </recommendedName>
</protein>
<organism evidence="1 2">
    <name type="scientific">Anisodus tanguticus</name>
    <dbReference type="NCBI Taxonomy" id="243964"/>
    <lineage>
        <taxon>Eukaryota</taxon>
        <taxon>Viridiplantae</taxon>
        <taxon>Streptophyta</taxon>
        <taxon>Embryophyta</taxon>
        <taxon>Tracheophyta</taxon>
        <taxon>Spermatophyta</taxon>
        <taxon>Magnoliopsida</taxon>
        <taxon>eudicotyledons</taxon>
        <taxon>Gunneridae</taxon>
        <taxon>Pentapetalae</taxon>
        <taxon>asterids</taxon>
        <taxon>lamiids</taxon>
        <taxon>Solanales</taxon>
        <taxon>Solanaceae</taxon>
        <taxon>Solanoideae</taxon>
        <taxon>Hyoscyameae</taxon>
        <taxon>Anisodus</taxon>
    </lineage>
</organism>
<dbReference type="InterPro" id="IPR050796">
    <property type="entry name" value="SCF_F-box_component"/>
</dbReference>
<dbReference type="PANTHER" id="PTHR31672">
    <property type="entry name" value="BNACNNG10540D PROTEIN"/>
    <property type="match status" value="1"/>
</dbReference>
<sequence length="254" mass="28806">MPIFRVVGSCNGLLCLSGVYDHEAVYIYNPFTRQHKMLPNCNEFEVNEVVYGFGIQPATNEYKVIKVGYYPHVYYATWSPGNINSHDLPRSEVHLFSLDRLIVAFDLSNDTFQEVPRPDFNVNLFHCRCHLAALRGCLCACLLTSNSENYEIWIMEEYNKKESWVKQFNIGASSIVNQDLLQSYDIWRTSLQKGNVTVMCLLKNGNILLDCQGGILISYSTDKKMLKSISLCGMPKSCQAIGHVGSLNWLANPI</sequence>